<keyword evidence="5" id="KW-1185">Reference proteome</keyword>
<accession>A0ABQ7JCX7</accession>
<comment type="similarity">
    <text evidence="1">Belongs to the RMD1/sif2 family.</text>
</comment>
<dbReference type="PANTHER" id="PTHR16255">
    <property type="entry name" value="REQUIRED FOR MEIOTIC NUCLEAR DIVISION PROTEIN 1 HOMOLOG"/>
    <property type="match status" value="1"/>
</dbReference>
<evidence type="ECO:0000259" key="3">
    <source>
        <dbReference type="Pfam" id="PF02582"/>
    </source>
</evidence>
<dbReference type="PANTHER" id="PTHR16255:SF1">
    <property type="entry name" value="REQUIRED FOR MEIOTIC NUCLEAR DIVISION PROTEIN 1 HOMOLOG"/>
    <property type="match status" value="1"/>
</dbReference>
<comment type="caution">
    <text evidence="4">The sequence shown here is derived from an EMBL/GenBank/DDBJ whole genome shotgun (WGS) entry which is preliminary data.</text>
</comment>
<protein>
    <submittedName>
        <fullName evidence="4">ACR, YagE family COG1723 domain-containing protein</fullName>
    </submittedName>
</protein>
<feature type="region of interest" description="Disordered" evidence="2">
    <location>
        <begin position="27"/>
        <end position="54"/>
    </location>
</feature>
<dbReference type="EMBL" id="JADAQX010000123">
    <property type="protein sequence ID" value="KAF8821809.1"/>
    <property type="molecule type" value="Genomic_DNA"/>
</dbReference>
<feature type="domain" description="DUF155" evidence="3">
    <location>
        <begin position="148"/>
        <end position="330"/>
    </location>
</feature>
<dbReference type="Proteomes" id="UP000823046">
    <property type="component" value="Unassembled WGS sequence"/>
</dbReference>
<evidence type="ECO:0000313" key="4">
    <source>
        <dbReference type="EMBL" id="KAF8821809.1"/>
    </source>
</evidence>
<evidence type="ECO:0000256" key="1">
    <source>
        <dbReference type="ARBA" id="ARBA00008306"/>
    </source>
</evidence>
<proteinExistence type="inferred from homology"/>
<evidence type="ECO:0000313" key="5">
    <source>
        <dbReference type="Proteomes" id="UP000823046"/>
    </source>
</evidence>
<dbReference type="Pfam" id="PF02582">
    <property type="entry name" value="DUF155"/>
    <property type="match status" value="1"/>
</dbReference>
<sequence>MSVRLLEFQADLISHYLGGMYNRLSSSSSSSILEDSSTSSSEEEETRGTIERLRPARRRPSLPHLLYEKPASPNIIYKIVKAYCMVHHYHLATIYESCRRYSQRIRFMDETCTLLYVEIYYRDVRKMIKEMALKDLVNTSFGDSRLTVFLFEKGSVIFWSNEEEANIMLTQNDYTPVEHSLLKFFSNFSEKLRKSQHVQEDHLLYCQAADLPASFKIPKQHVKSNRIYLKTFSAREKLAISFALAQSVRLEVYEASVFAATQRIREIPHNMVKLGRKLYSHSLLMASCAVEDSELIREIVHVNLLEDFLDVPEYFWSNDAWQSLWERVGDFAKH</sequence>
<gene>
    <name evidence="4" type="ORF">IE077_000182</name>
</gene>
<dbReference type="InterPro" id="IPR051624">
    <property type="entry name" value="RMD1/Sad1-interacting"/>
</dbReference>
<name>A0ABQ7JCX7_9APIC</name>
<organism evidence="4 5">
    <name type="scientific">Cardiosporidium cionae</name>
    <dbReference type="NCBI Taxonomy" id="476202"/>
    <lineage>
        <taxon>Eukaryota</taxon>
        <taxon>Sar</taxon>
        <taxon>Alveolata</taxon>
        <taxon>Apicomplexa</taxon>
        <taxon>Aconoidasida</taxon>
        <taxon>Nephromycida</taxon>
        <taxon>Cardiosporidium</taxon>
    </lineage>
</organism>
<reference evidence="4 5" key="1">
    <citation type="journal article" date="2020" name="bioRxiv">
        <title>Metabolic contributions of an alphaproteobacterial endosymbiont in the apicomplexan Cardiosporidium cionae.</title>
        <authorList>
            <person name="Hunter E.S."/>
            <person name="Paight C.J."/>
            <person name="Lane C.E."/>
        </authorList>
    </citation>
    <scope>NUCLEOTIDE SEQUENCE [LARGE SCALE GENOMIC DNA]</scope>
    <source>
        <strain evidence="4">ESH_2018</strain>
    </source>
</reference>
<dbReference type="InterPro" id="IPR003734">
    <property type="entry name" value="DUF155"/>
</dbReference>
<evidence type="ECO:0000256" key="2">
    <source>
        <dbReference type="SAM" id="MobiDB-lite"/>
    </source>
</evidence>
<feature type="compositionally biased region" description="Low complexity" evidence="2">
    <location>
        <begin position="27"/>
        <end position="40"/>
    </location>
</feature>